<dbReference type="Pfam" id="PF03703">
    <property type="entry name" value="bPH_2"/>
    <property type="match status" value="1"/>
</dbReference>
<feature type="transmembrane region" description="Helical" evidence="1">
    <location>
        <begin position="67"/>
        <end position="90"/>
    </location>
</feature>
<dbReference type="EMBL" id="MHRX01000038">
    <property type="protein sequence ID" value="OHA32813.1"/>
    <property type="molecule type" value="Genomic_DNA"/>
</dbReference>
<evidence type="ECO:0000259" key="2">
    <source>
        <dbReference type="Pfam" id="PF03703"/>
    </source>
</evidence>
<name>A0A1G2N9R7_9BACT</name>
<evidence type="ECO:0000313" key="3">
    <source>
        <dbReference type="EMBL" id="OHA32813.1"/>
    </source>
</evidence>
<gene>
    <name evidence="3" type="ORF">A2928_02515</name>
</gene>
<dbReference type="InterPro" id="IPR005182">
    <property type="entry name" value="YdbS-like_PH"/>
</dbReference>
<sequence length="188" mass="21254">MTNYEQKVILDPDERIVLDARKHWFVIFVEIVAIATALVAPLFIFIIAAIFVPEIFSKASVGVFHLLYFYAGWFLVCWTAVFAIITDYCLGIVRITNKRIIDIDQQGFFRRNIATLSLRNIQDITIETYGILATLFKFGNLKIQSAGEQNEFVIRGVRDPEAVKAAIIASRSAVEEAPQKVIIESPKV</sequence>
<keyword evidence="1" id="KW-0472">Membrane</keyword>
<evidence type="ECO:0000256" key="1">
    <source>
        <dbReference type="SAM" id="Phobius"/>
    </source>
</evidence>
<keyword evidence="1" id="KW-0812">Transmembrane</keyword>
<proteinExistence type="predicted"/>
<dbReference type="STRING" id="1802319.A2928_02515"/>
<dbReference type="PANTHER" id="PTHR37938:SF1">
    <property type="entry name" value="BLL0215 PROTEIN"/>
    <property type="match status" value="1"/>
</dbReference>
<dbReference type="AlphaFoldDB" id="A0A1G2N9R7"/>
<feature type="transmembrane region" description="Helical" evidence="1">
    <location>
        <begin position="24"/>
        <end position="52"/>
    </location>
</feature>
<evidence type="ECO:0000313" key="4">
    <source>
        <dbReference type="Proteomes" id="UP000176221"/>
    </source>
</evidence>
<organism evidence="3 4">
    <name type="scientific">Candidatus Taylorbacteria bacterium RIFCSPLOWO2_01_FULL_45_15b</name>
    <dbReference type="NCBI Taxonomy" id="1802319"/>
    <lineage>
        <taxon>Bacteria</taxon>
        <taxon>Candidatus Tayloriibacteriota</taxon>
    </lineage>
</organism>
<comment type="caution">
    <text evidence="3">The sequence shown here is derived from an EMBL/GenBank/DDBJ whole genome shotgun (WGS) entry which is preliminary data.</text>
</comment>
<accession>A0A1G2N9R7</accession>
<keyword evidence="1" id="KW-1133">Transmembrane helix</keyword>
<dbReference type="PANTHER" id="PTHR37938">
    <property type="entry name" value="BLL0215 PROTEIN"/>
    <property type="match status" value="1"/>
</dbReference>
<dbReference type="Proteomes" id="UP000176221">
    <property type="component" value="Unassembled WGS sequence"/>
</dbReference>
<protein>
    <recommendedName>
        <fullName evidence="2">YdbS-like PH domain-containing protein</fullName>
    </recommendedName>
</protein>
<reference evidence="3 4" key="1">
    <citation type="journal article" date="2016" name="Nat. Commun.">
        <title>Thousands of microbial genomes shed light on interconnected biogeochemical processes in an aquifer system.</title>
        <authorList>
            <person name="Anantharaman K."/>
            <person name="Brown C.T."/>
            <person name="Hug L.A."/>
            <person name="Sharon I."/>
            <person name="Castelle C.J."/>
            <person name="Probst A.J."/>
            <person name="Thomas B.C."/>
            <person name="Singh A."/>
            <person name="Wilkins M.J."/>
            <person name="Karaoz U."/>
            <person name="Brodie E.L."/>
            <person name="Williams K.H."/>
            <person name="Hubbard S.S."/>
            <person name="Banfield J.F."/>
        </authorList>
    </citation>
    <scope>NUCLEOTIDE SEQUENCE [LARGE SCALE GENOMIC DNA]</scope>
</reference>
<feature type="domain" description="YdbS-like PH" evidence="2">
    <location>
        <begin position="94"/>
        <end position="166"/>
    </location>
</feature>